<gene>
    <name evidence="2" type="ORF">DSM112329_05396</name>
</gene>
<dbReference type="Pfam" id="PF02470">
    <property type="entry name" value="MlaD"/>
    <property type="match status" value="1"/>
</dbReference>
<evidence type="ECO:0000259" key="1">
    <source>
        <dbReference type="Pfam" id="PF02470"/>
    </source>
</evidence>
<name>A0AAU7B4J5_9ACTN</name>
<feature type="domain" description="Mce/MlaD" evidence="1">
    <location>
        <begin position="33"/>
        <end position="111"/>
    </location>
</feature>
<protein>
    <recommendedName>
        <fullName evidence="1">Mce/MlaD domain-containing protein</fullName>
    </recommendedName>
</protein>
<sequence>MRSASVPRPAAIGVGLLVLVVLVVVLSGGSSGHRLEMTVPGATGVIKGFDVRMAGVPVGTVESVDLTDDYKAKIVLDIDDEAWPLPSDSVFSLRQAGTIHFSDRYVQVDRGKATDSLADGADIPASRFVNPVEFDTVFNTFDGRTRKDLTALLGTAGQAAPLVARNLPRALVDGPRAARSTSAILRQLGDDPAALDVLLRSTAAVTRSAATANPRLGALVENAGQTFEAVASRSRQLGTVLAEAPSTLAAARGTAGRVDTTLRAAQKLTDRLDPGVDAVRAISPRLTSLLRTVVAVGPDARGALSTLGGAAPSLNGLIDRVEKPLLPQVESIGNEAAKQLACIRPYSPEIGGLAVNWATLWGAAGDSQDKIFRAQVGAVPYPNEIPVSSGTLASVLPKGALRMAFPRPPGQLVNKPWFQPQCNITADSLDINKDPEATAFDPLSKKIIDLDGPAKASK</sequence>
<dbReference type="InterPro" id="IPR003399">
    <property type="entry name" value="Mce/MlaD"/>
</dbReference>
<dbReference type="RefSeq" id="WP_354699675.1">
    <property type="nucleotide sequence ID" value="NZ_CP114014.1"/>
</dbReference>
<evidence type="ECO:0000313" key="2">
    <source>
        <dbReference type="EMBL" id="XAY08495.1"/>
    </source>
</evidence>
<dbReference type="InterPro" id="IPR052336">
    <property type="entry name" value="MlaD_Phospholipid_Transporter"/>
</dbReference>
<proteinExistence type="predicted"/>
<accession>A0AAU7B4J5</accession>
<dbReference type="KEGG" id="parq:DSM112329_05396"/>
<organism evidence="2">
    <name type="scientific">Paraconexibacter sp. AEG42_29</name>
    <dbReference type="NCBI Taxonomy" id="2997339"/>
    <lineage>
        <taxon>Bacteria</taxon>
        <taxon>Bacillati</taxon>
        <taxon>Actinomycetota</taxon>
        <taxon>Thermoleophilia</taxon>
        <taxon>Solirubrobacterales</taxon>
        <taxon>Paraconexibacteraceae</taxon>
        <taxon>Paraconexibacter</taxon>
    </lineage>
</organism>
<dbReference type="EMBL" id="CP114014">
    <property type="protein sequence ID" value="XAY08495.1"/>
    <property type="molecule type" value="Genomic_DNA"/>
</dbReference>
<dbReference type="PANTHER" id="PTHR33371:SF4">
    <property type="entry name" value="INTERMEMBRANE PHOSPHOLIPID TRANSPORT SYSTEM BINDING PROTEIN MLAD"/>
    <property type="match status" value="1"/>
</dbReference>
<dbReference type="AlphaFoldDB" id="A0AAU7B4J5"/>
<dbReference type="PANTHER" id="PTHR33371">
    <property type="entry name" value="INTERMEMBRANE PHOSPHOLIPID TRANSPORT SYSTEM BINDING PROTEIN MLAD-RELATED"/>
    <property type="match status" value="1"/>
</dbReference>
<reference evidence="2" key="1">
    <citation type="submission" date="2022-12" db="EMBL/GenBank/DDBJ databases">
        <title>Paraconexibacter alkalitolerans sp. nov. and Baekduia alba sp. nov., isolated from soil and emended description of the genera Paraconexibacter (Chun et al., 2020) and Baekduia (An et al., 2020).</title>
        <authorList>
            <person name="Vieira S."/>
            <person name="Huber K.J."/>
            <person name="Geppert A."/>
            <person name="Wolf J."/>
            <person name="Neumann-Schaal M."/>
            <person name="Muesken M."/>
            <person name="Overmann J."/>
        </authorList>
    </citation>
    <scope>NUCLEOTIDE SEQUENCE</scope>
    <source>
        <strain evidence="2">AEG42_29</strain>
    </source>
</reference>